<comment type="caution">
    <text evidence="3">The sequence shown here is derived from an EMBL/GenBank/DDBJ whole genome shotgun (WGS) entry which is preliminary data.</text>
</comment>
<keyword evidence="4" id="KW-1185">Reference proteome</keyword>
<accession>A0A9W4XTS2</accession>
<gene>
    <name evidence="3" type="ORF">PDIGIT_LOCUS10437</name>
</gene>
<dbReference type="Proteomes" id="UP001152607">
    <property type="component" value="Unassembled WGS sequence"/>
</dbReference>
<evidence type="ECO:0000256" key="2">
    <source>
        <dbReference type="SAM" id="Phobius"/>
    </source>
</evidence>
<evidence type="ECO:0000256" key="1">
    <source>
        <dbReference type="SAM" id="MobiDB-lite"/>
    </source>
</evidence>
<feature type="region of interest" description="Disordered" evidence="1">
    <location>
        <begin position="237"/>
        <end position="281"/>
    </location>
</feature>
<reference evidence="3" key="1">
    <citation type="submission" date="2023-01" db="EMBL/GenBank/DDBJ databases">
        <authorList>
            <person name="Van Ghelder C."/>
            <person name="Rancurel C."/>
        </authorList>
    </citation>
    <scope>NUCLEOTIDE SEQUENCE</scope>
    <source>
        <strain evidence="3">CNCM I-4278</strain>
    </source>
</reference>
<name>A0A9W4XTS2_9PLEO</name>
<keyword evidence="2" id="KW-0472">Membrane</keyword>
<dbReference type="EMBL" id="CAOQHR010000007">
    <property type="protein sequence ID" value="CAI6337326.1"/>
    <property type="molecule type" value="Genomic_DNA"/>
</dbReference>
<evidence type="ECO:0000313" key="4">
    <source>
        <dbReference type="Proteomes" id="UP001152607"/>
    </source>
</evidence>
<feature type="transmembrane region" description="Helical" evidence="2">
    <location>
        <begin position="84"/>
        <end position="111"/>
    </location>
</feature>
<dbReference type="OrthoDB" id="10663151at2759"/>
<evidence type="ECO:0008006" key="5">
    <source>
        <dbReference type="Google" id="ProtNLM"/>
    </source>
</evidence>
<evidence type="ECO:0000313" key="3">
    <source>
        <dbReference type="EMBL" id="CAI6337326.1"/>
    </source>
</evidence>
<feature type="transmembrane region" description="Helical" evidence="2">
    <location>
        <begin position="12"/>
        <end position="30"/>
    </location>
</feature>
<dbReference type="AlphaFoldDB" id="A0A9W4XTS2"/>
<sequence>MTERRRRLLQWTFRSFLIICAVAISVYVIYRGRWALLYAVTGKARAKLIKKPPEHPGQEPIPIIDDKTSKPKHRTVDWNGKERLIWFALFLIACCPMSMCLGFLVAGSYYIHKYVKLREQKKVEEAKRRLSRLPETKVPVVVNPDPVPQPRQSVQPPTATPPIPTITISSTRYEDIPSSLPEPVPKRTSVGFRQSAAKYYEDMRYKWTPNPGYIGTEQRHTNFQSDEKEGFQMAELKGGNGSDTLAPRGANLNATNEDGGNTKNGRGGNRNTAMTEFPMLF</sequence>
<proteinExistence type="predicted"/>
<feature type="compositionally biased region" description="Low complexity" evidence="1">
    <location>
        <begin position="259"/>
        <end position="272"/>
    </location>
</feature>
<organism evidence="3 4">
    <name type="scientific">Periconia digitata</name>
    <dbReference type="NCBI Taxonomy" id="1303443"/>
    <lineage>
        <taxon>Eukaryota</taxon>
        <taxon>Fungi</taxon>
        <taxon>Dikarya</taxon>
        <taxon>Ascomycota</taxon>
        <taxon>Pezizomycotina</taxon>
        <taxon>Dothideomycetes</taxon>
        <taxon>Pleosporomycetidae</taxon>
        <taxon>Pleosporales</taxon>
        <taxon>Massarineae</taxon>
        <taxon>Periconiaceae</taxon>
        <taxon>Periconia</taxon>
    </lineage>
</organism>
<feature type="compositionally biased region" description="Low complexity" evidence="1">
    <location>
        <begin position="141"/>
        <end position="157"/>
    </location>
</feature>
<protein>
    <recommendedName>
        <fullName evidence="5">Transmembrane protein</fullName>
    </recommendedName>
</protein>
<feature type="region of interest" description="Disordered" evidence="1">
    <location>
        <begin position="141"/>
        <end position="163"/>
    </location>
</feature>
<keyword evidence="2" id="KW-0812">Transmembrane</keyword>
<keyword evidence="2" id="KW-1133">Transmembrane helix</keyword>